<dbReference type="PATRIC" id="fig|866895.3.peg.542"/>
<dbReference type="InterPro" id="IPR029069">
    <property type="entry name" value="HotDog_dom_sf"/>
</dbReference>
<name>I0JIE6_HALH3</name>
<evidence type="ECO:0000313" key="1">
    <source>
        <dbReference type="EMBL" id="CCG43914.1"/>
    </source>
</evidence>
<evidence type="ECO:0000313" key="2">
    <source>
        <dbReference type="Proteomes" id="UP000007397"/>
    </source>
</evidence>
<dbReference type="KEGG" id="hhd:HBHAL_1544"/>
<dbReference type="STRING" id="866895.HBHAL_1544"/>
<gene>
    <name evidence="1" type="ordered locus">HBHAL_1544</name>
</gene>
<organism evidence="1 2">
    <name type="scientific">Halobacillus halophilus (strain ATCC 35676 / DSM 2266 / JCM 20832 / KCTC 3685 / LMG 17431 / NBRC 102448 / NCIMB 2269)</name>
    <name type="common">Sporosarcina halophila</name>
    <dbReference type="NCBI Taxonomy" id="866895"/>
    <lineage>
        <taxon>Bacteria</taxon>
        <taxon>Bacillati</taxon>
        <taxon>Bacillota</taxon>
        <taxon>Bacilli</taxon>
        <taxon>Bacillales</taxon>
        <taxon>Bacillaceae</taxon>
        <taxon>Halobacillus</taxon>
    </lineage>
</organism>
<protein>
    <recommendedName>
        <fullName evidence="3">Thioesterase domain-containing protein</fullName>
    </recommendedName>
</protein>
<dbReference type="AlphaFoldDB" id="I0JIE6"/>
<keyword evidence="2" id="KW-1185">Reference proteome</keyword>
<dbReference type="CDD" id="cd03443">
    <property type="entry name" value="PaaI_thioesterase"/>
    <property type="match status" value="1"/>
</dbReference>
<dbReference type="Gene3D" id="3.10.129.10">
    <property type="entry name" value="Hotdog Thioesterase"/>
    <property type="match status" value="1"/>
</dbReference>
<dbReference type="RefSeq" id="WP_014641821.1">
    <property type="nucleotide sequence ID" value="NC_017668.1"/>
</dbReference>
<dbReference type="EMBL" id="HE717023">
    <property type="protein sequence ID" value="CCG43914.1"/>
    <property type="molecule type" value="Genomic_DNA"/>
</dbReference>
<reference evidence="1 2" key="1">
    <citation type="journal article" date="2013" name="Environ. Microbiol.">
        <title>Chloride and organic osmolytes: a hybrid strategy to cope with elevated salinities by the moderately halophilic, chloride-dependent bacterium Halobacillus halophilus.</title>
        <authorList>
            <person name="Saum S.H."/>
            <person name="Pfeiffer F."/>
            <person name="Palm P."/>
            <person name="Rampp M."/>
            <person name="Schuster S.C."/>
            <person name="Muller V."/>
            <person name="Oesterhelt D."/>
        </authorList>
    </citation>
    <scope>NUCLEOTIDE SEQUENCE [LARGE SCALE GENOMIC DNA]</scope>
    <source>
        <strain evidence="2">ATCC 35676 / DSM 2266 / JCM 20832 / KCTC 3685 / LMG 17431 / NBRC 102448 / NCIMB 2269</strain>
    </source>
</reference>
<evidence type="ECO:0008006" key="3">
    <source>
        <dbReference type="Google" id="ProtNLM"/>
    </source>
</evidence>
<proteinExistence type="predicted"/>
<dbReference type="Proteomes" id="UP000007397">
    <property type="component" value="Chromosome"/>
</dbReference>
<sequence>MRGQSSFFEHIGCTKHKGREGEILLTLQVQPEILSAEGTIPPGIFSSMLDIVIGSTIGESIQQPTTTVNLNINYFDFANRGPFTAVGTIIWRNGKVIAGEGSVMDRDGNLTAKAAGTFKVMGRSIGRERHDKND</sequence>
<accession>I0JIE6</accession>
<dbReference type="eggNOG" id="COG2050">
    <property type="taxonomic scope" value="Bacteria"/>
</dbReference>
<dbReference type="HOGENOM" id="CLU_089876_3_3_9"/>
<dbReference type="SUPFAM" id="SSF54637">
    <property type="entry name" value="Thioesterase/thiol ester dehydrase-isomerase"/>
    <property type="match status" value="1"/>
</dbReference>